<evidence type="ECO:0000313" key="12">
    <source>
        <dbReference type="Proteomes" id="UP000037939"/>
    </source>
</evidence>
<feature type="domain" description="Mechanosensitive ion channel transmembrane helices 2/3" evidence="10">
    <location>
        <begin position="70"/>
        <end position="103"/>
    </location>
</feature>
<dbReference type="PATRIC" id="fig|857265.3.peg.1391"/>
<keyword evidence="3" id="KW-1003">Cell membrane</keyword>
<comment type="subcellular location">
    <subcellularLocation>
        <location evidence="7">Cell inner membrane</location>
        <topology evidence="7">Multi-pass membrane protein</topology>
    </subcellularLocation>
    <subcellularLocation>
        <location evidence="1">Cell membrane</location>
        <topology evidence="1">Multi-pass membrane protein</topology>
    </subcellularLocation>
</comment>
<dbReference type="GO" id="GO:0005886">
    <property type="term" value="C:plasma membrane"/>
    <property type="evidence" value="ECO:0007669"/>
    <property type="project" value="UniProtKB-SubCell"/>
</dbReference>
<evidence type="ECO:0000256" key="2">
    <source>
        <dbReference type="ARBA" id="ARBA00008017"/>
    </source>
</evidence>
<dbReference type="STRING" id="857265.WG78_06755"/>
<keyword evidence="7" id="KW-0407">Ion channel</keyword>
<dbReference type="Pfam" id="PF21088">
    <property type="entry name" value="MS_channel_1st"/>
    <property type="match status" value="1"/>
</dbReference>
<proteinExistence type="inferred from homology"/>
<dbReference type="EMBL" id="LAQT01000004">
    <property type="protein sequence ID" value="KPC53804.1"/>
    <property type="molecule type" value="Genomic_DNA"/>
</dbReference>
<dbReference type="SUPFAM" id="SSF50182">
    <property type="entry name" value="Sm-like ribonucleoproteins"/>
    <property type="match status" value="1"/>
</dbReference>
<dbReference type="Gene3D" id="1.10.287.1260">
    <property type="match status" value="1"/>
</dbReference>
<feature type="domain" description="Mechanosensitive ion channel MscS" evidence="8">
    <location>
        <begin position="105"/>
        <end position="172"/>
    </location>
</feature>
<dbReference type="Gene3D" id="3.30.70.100">
    <property type="match status" value="1"/>
</dbReference>
<dbReference type="InterPro" id="IPR049278">
    <property type="entry name" value="MS_channel_C"/>
</dbReference>
<organism evidence="11 12">
    <name type="scientific">Amantichitinum ursilacus</name>
    <dbReference type="NCBI Taxonomy" id="857265"/>
    <lineage>
        <taxon>Bacteria</taxon>
        <taxon>Pseudomonadati</taxon>
        <taxon>Pseudomonadota</taxon>
        <taxon>Betaproteobacteria</taxon>
        <taxon>Neisseriales</taxon>
        <taxon>Chitinibacteraceae</taxon>
        <taxon>Amantichitinum</taxon>
    </lineage>
</organism>
<dbReference type="Gene3D" id="2.30.30.60">
    <property type="match status" value="1"/>
</dbReference>
<keyword evidence="6 7" id="KW-0472">Membrane</keyword>
<dbReference type="InterPro" id="IPR045275">
    <property type="entry name" value="MscS_archaea/bacteria_type"/>
</dbReference>
<dbReference type="SUPFAM" id="SSF82689">
    <property type="entry name" value="Mechanosensitive channel protein MscS (YggB), C-terminal domain"/>
    <property type="match status" value="1"/>
</dbReference>
<dbReference type="InterPro" id="IPR011066">
    <property type="entry name" value="MscS_channel_C_sf"/>
</dbReference>
<evidence type="ECO:0000256" key="6">
    <source>
        <dbReference type="ARBA" id="ARBA00023136"/>
    </source>
</evidence>
<comment type="caution">
    <text evidence="7">Lacks conserved residue(s) required for the propagation of feature annotation.</text>
</comment>
<sequence length="258" mass="27910">MERFHTAYDWIVTNLMEFGVNVGVALLILVIGWWLSNRVNAWLNRSLARTHADATIRPVLANVLMWAVRVVALAAALERFGVRTASIIAALGAAGLAIGLALQGTLQNIAAGFMILLLRPFRVGDYIEGVGNAIAGTVVEINLFHTRLTRVDGAGMFVPNSQLWSNAVSNYTVNGTRRIETSVAVPTAEVDRTIQNLQGLVSHDDHILHDPAPQVLVSELTETGARITVTAWANTDHFAEAKAALLARVHPVLETEPA</sequence>
<dbReference type="PANTHER" id="PTHR30221">
    <property type="entry name" value="SMALL-CONDUCTANCE MECHANOSENSITIVE CHANNEL"/>
    <property type="match status" value="1"/>
</dbReference>
<dbReference type="InterPro" id="IPR010920">
    <property type="entry name" value="LSM_dom_sf"/>
</dbReference>
<comment type="function">
    <text evidence="7">Mechanosensitive channel that participates in the regulation of osmotic pressure changes within the cell, opening in response to stretch forces in the membrane lipid bilayer, without the need for other proteins. Contributes to normal resistance to hypoosmotic shock. Forms an ion channel of 1.0 nanosiemens conductance with a slight preference for anions.</text>
</comment>
<feature type="transmembrane region" description="Helical" evidence="7">
    <location>
        <begin position="55"/>
        <end position="77"/>
    </location>
</feature>
<dbReference type="Pfam" id="PF00924">
    <property type="entry name" value="MS_channel_2nd"/>
    <property type="match status" value="1"/>
</dbReference>
<evidence type="ECO:0000259" key="8">
    <source>
        <dbReference type="Pfam" id="PF00924"/>
    </source>
</evidence>
<dbReference type="RefSeq" id="WP_053937050.1">
    <property type="nucleotide sequence ID" value="NZ_LAQT01000004.1"/>
</dbReference>
<comment type="caution">
    <text evidence="11">The sequence shown here is derived from an EMBL/GenBank/DDBJ whole genome shotgun (WGS) entry which is preliminary data.</text>
</comment>
<evidence type="ECO:0000259" key="9">
    <source>
        <dbReference type="Pfam" id="PF21082"/>
    </source>
</evidence>
<name>A0A0N0GPK6_9NEIS</name>
<reference evidence="11 12" key="1">
    <citation type="submission" date="2015-07" db="EMBL/GenBank/DDBJ databases">
        <title>Draft genome sequence of the Amantichitinum ursilacus IGB-41, a new chitin-degrading bacterium.</title>
        <authorList>
            <person name="Kirstahler P."/>
            <person name="Guenther M."/>
            <person name="Grumaz C."/>
            <person name="Rupp S."/>
            <person name="Zibek S."/>
            <person name="Sohn K."/>
        </authorList>
    </citation>
    <scope>NUCLEOTIDE SEQUENCE [LARGE SCALE GENOMIC DNA]</scope>
    <source>
        <strain evidence="11 12">IGB-41</strain>
    </source>
</reference>
<evidence type="ECO:0000256" key="3">
    <source>
        <dbReference type="ARBA" id="ARBA00022475"/>
    </source>
</evidence>
<dbReference type="Proteomes" id="UP000037939">
    <property type="component" value="Unassembled WGS sequence"/>
</dbReference>
<keyword evidence="12" id="KW-1185">Reference proteome</keyword>
<keyword evidence="5 7" id="KW-1133">Transmembrane helix</keyword>
<keyword evidence="4 7" id="KW-0812">Transmembrane</keyword>
<protein>
    <recommendedName>
        <fullName evidence="7">Small-conductance mechanosensitive channel</fullName>
    </recommendedName>
</protein>
<dbReference type="Pfam" id="PF05552">
    <property type="entry name" value="MS_channel_1st_1"/>
    <property type="match status" value="1"/>
</dbReference>
<gene>
    <name evidence="11" type="primary">mscS_1</name>
    <name evidence="11" type="ORF">WG78_06755</name>
</gene>
<accession>A0A0N0GPK6</accession>
<dbReference type="InterPro" id="IPR023408">
    <property type="entry name" value="MscS_beta-dom_sf"/>
</dbReference>
<evidence type="ECO:0000259" key="10">
    <source>
        <dbReference type="Pfam" id="PF21088"/>
    </source>
</evidence>
<dbReference type="InterPro" id="IPR006685">
    <property type="entry name" value="MscS_channel_2nd"/>
</dbReference>
<feature type="transmembrane region" description="Helical" evidence="7">
    <location>
        <begin position="12"/>
        <end position="35"/>
    </location>
</feature>
<evidence type="ECO:0000256" key="5">
    <source>
        <dbReference type="ARBA" id="ARBA00022989"/>
    </source>
</evidence>
<dbReference type="GO" id="GO:0008381">
    <property type="term" value="F:mechanosensitive monoatomic ion channel activity"/>
    <property type="evidence" value="ECO:0007669"/>
    <property type="project" value="InterPro"/>
</dbReference>
<evidence type="ECO:0000256" key="4">
    <source>
        <dbReference type="ARBA" id="ARBA00022692"/>
    </source>
</evidence>
<dbReference type="Pfam" id="PF21082">
    <property type="entry name" value="MS_channel_3rd"/>
    <property type="match status" value="1"/>
</dbReference>
<dbReference type="InterPro" id="IPR011014">
    <property type="entry name" value="MscS_channel_TM-2"/>
</dbReference>
<evidence type="ECO:0000313" key="11">
    <source>
        <dbReference type="EMBL" id="KPC53804.1"/>
    </source>
</evidence>
<feature type="transmembrane region" description="Helical" evidence="7">
    <location>
        <begin position="84"/>
        <end position="102"/>
    </location>
</feature>
<dbReference type="PANTHER" id="PTHR30221:SF1">
    <property type="entry name" value="SMALL-CONDUCTANCE MECHANOSENSITIVE CHANNEL"/>
    <property type="match status" value="1"/>
</dbReference>
<keyword evidence="7" id="KW-0406">Ion transport</keyword>
<comment type="subunit">
    <text evidence="7">Homoheptamer.</text>
</comment>
<keyword evidence="7" id="KW-0813">Transport</keyword>
<dbReference type="AlphaFoldDB" id="A0A0N0GPK6"/>
<dbReference type="InterPro" id="IPR008910">
    <property type="entry name" value="MSC_TM_helix"/>
</dbReference>
<dbReference type="SUPFAM" id="SSF82861">
    <property type="entry name" value="Mechanosensitive channel protein MscS (YggB), transmembrane region"/>
    <property type="match status" value="1"/>
</dbReference>
<evidence type="ECO:0000256" key="7">
    <source>
        <dbReference type="RuleBase" id="RU369025"/>
    </source>
</evidence>
<evidence type="ECO:0000256" key="1">
    <source>
        <dbReference type="ARBA" id="ARBA00004651"/>
    </source>
</evidence>
<dbReference type="OrthoDB" id="9799209at2"/>
<dbReference type="InterPro" id="IPR049142">
    <property type="entry name" value="MS_channel_1st"/>
</dbReference>
<keyword evidence="7" id="KW-0997">Cell inner membrane</keyword>
<comment type="similarity">
    <text evidence="2 7">Belongs to the MscS (TC 1.A.23) family.</text>
</comment>
<feature type="domain" description="Mechanosensitive ion channel MscS C-terminal" evidence="9">
    <location>
        <begin position="189"/>
        <end position="253"/>
    </location>
</feature>